<comment type="caution">
    <text evidence="4">The sequence shown here is derived from an EMBL/GenBank/DDBJ whole genome shotgun (WGS) entry which is preliminary data.</text>
</comment>
<dbReference type="AlphaFoldDB" id="J9BF18"/>
<dbReference type="Proteomes" id="UP000004810">
    <property type="component" value="Unassembled WGS sequence"/>
</dbReference>
<reference evidence="5" key="1">
    <citation type="submission" date="2012-08" db="EMBL/GenBank/DDBJ databases">
        <title>The Genome Sequence of Wuchereria bancrofti.</title>
        <authorList>
            <person name="Nutman T.B."/>
            <person name="Fink D.L."/>
            <person name="Russ C."/>
            <person name="Young S."/>
            <person name="Zeng Q."/>
            <person name="Koehrsen M."/>
            <person name="Alvarado L."/>
            <person name="Berlin A."/>
            <person name="Chapman S.B."/>
            <person name="Chen Z."/>
            <person name="Freedman E."/>
            <person name="Gellesch M."/>
            <person name="Goldberg J."/>
            <person name="Griggs A."/>
            <person name="Gujja S."/>
            <person name="Heilman E.R."/>
            <person name="Heiman D."/>
            <person name="Hepburn T."/>
            <person name="Howarth C."/>
            <person name="Jen D."/>
            <person name="Larson L."/>
            <person name="Lewis B."/>
            <person name="Mehta T."/>
            <person name="Park D."/>
            <person name="Pearson M."/>
            <person name="Roberts A."/>
            <person name="Saif S."/>
            <person name="Shea T."/>
            <person name="Shenoy N."/>
            <person name="Sisk P."/>
            <person name="Stolte C."/>
            <person name="Sykes S."/>
            <person name="Walk T."/>
            <person name="White J."/>
            <person name="Yandava C."/>
            <person name="Haas B."/>
            <person name="Henn M.R."/>
            <person name="Nusbaum C."/>
            <person name="Birren B."/>
        </authorList>
    </citation>
    <scope>NUCLEOTIDE SEQUENCE [LARGE SCALE GENOMIC DNA]</scope>
    <source>
        <strain evidence="5">NA</strain>
    </source>
</reference>
<feature type="repeat" description="ANK" evidence="3">
    <location>
        <begin position="188"/>
        <end position="220"/>
    </location>
</feature>
<dbReference type="PROSITE" id="PS50088">
    <property type="entry name" value="ANK_REPEAT"/>
    <property type="match status" value="3"/>
</dbReference>
<evidence type="ECO:0000313" key="4">
    <source>
        <dbReference type="EMBL" id="EJW85850.1"/>
    </source>
</evidence>
<evidence type="ECO:0000256" key="3">
    <source>
        <dbReference type="PROSITE-ProRule" id="PRU00023"/>
    </source>
</evidence>
<dbReference type="InterPro" id="IPR036770">
    <property type="entry name" value="Ankyrin_rpt-contain_sf"/>
</dbReference>
<protein>
    <submittedName>
        <fullName evidence="4">Uncharacterized protein</fullName>
    </submittedName>
</protein>
<feature type="non-terminal residue" evidence="4">
    <location>
        <position position="232"/>
    </location>
</feature>
<dbReference type="EMBL" id="ADBV01000970">
    <property type="protein sequence ID" value="EJW85850.1"/>
    <property type="molecule type" value="Genomic_DNA"/>
</dbReference>
<evidence type="ECO:0000256" key="1">
    <source>
        <dbReference type="ARBA" id="ARBA00022737"/>
    </source>
</evidence>
<dbReference type="InterPro" id="IPR002110">
    <property type="entry name" value="Ankyrin_rpt"/>
</dbReference>
<sequence length="232" mass="25304">MTQCFLFVGDDVLNLTDEALCTGLVIVHSVTPSICNIDRLRDGTGYECYSESTQRQIKYLLLRAVVSVAVLENQSIWEEAGGRLNTNDLMDARQAAQFGNVSRLQELLASGECTPDTLDADDCSLLHWAAINNRLPITRILIDRGCNVNAVGGVLASTPLHWAARHGHTHMVALLVAHGADLHLNDVEGFTPLHVAVQFGRTSTAAYLIAAGQSPDERDETMMTPAMWAAYK</sequence>
<proteinExistence type="predicted"/>
<keyword evidence="2 3" id="KW-0040">ANK repeat</keyword>
<dbReference type="SMART" id="SM00248">
    <property type="entry name" value="ANK"/>
    <property type="match status" value="3"/>
</dbReference>
<dbReference type="PANTHER" id="PTHR24161:SF85">
    <property type="entry name" value="PALMITOYLTRANSFERASE HIP14"/>
    <property type="match status" value="1"/>
</dbReference>
<accession>J9BF18</accession>
<dbReference type="Pfam" id="PF12796">
    <property type="entry name" value="Ank_2"/>
    <property type="match status" value="1"/>
</dbReference>
<dbReference type="PANTHER" id="PTHR24161">
    <property type="entry name" value="ANK_REP_REGION DOMAIN-CONTAINING PROTEIN-RELATED"/>
    <property type="match status" value="1"/>
</dbReference>
<feature type="repeat" description="ANK" evidence="3">
    <location>
        <begin position="121"/>
        <end position="153"/>
    </location>
</feature>
<organism evidence="4 5">
    <name type="scientific">Wuchereria bancrofti</name>
    <dbReference type="NCBI Taxonomy" id="6293"/>
    <lineage>
        <taxon>Eukaryota</taxon>
        <taxon>Metazoa</taxon>
        <taxon>Ecdysozoa</taxon>
        <taxon>Nematoda</taxon>
        <taxon>Chromadorea</taxon>
        <taxon>Rhabditida</taxon>
        <taxon>Spirurina</taxon>
        <taxon>Spiruromorpha</taxon>
        <taxon>Filarioidea</taxon>
        <taxon>Onchocercidae</taxon>
        <taxon>Wuchereria</taxon>
    </lineage>
</organism>
<gene>
    <name evidence="4" type="ORF">WUBG_03237</name>
</gene>
<dbReference type="Gene3D" id="1.25.40.20">
    <property type="entry name" value="Ankyrin repeat-containing domain"/>
    <property type="match status" value="1"/>
</dbReference>
<evidence type="ECO:0000313" key="5">
    <source>
        <dbReference type="Proteomes" id="UP000004810"/>
    </source>
</evidence>
<dbReference type="SUPFAM" id="SSF48403">
    <property type="entry name" value="Ankyrin repeat"/>
    <property type="match status" value="1"/>
</dbReference>
<dbReference type="Pfam" id="PF00023">
    <property type="entry name" value="Ank"/>
    <property type="match status" value="1"/>
</dbReference>
<evidence type="ECO:0000256" key="2">
    <source>
        <dbReference type="ARBA" id="ARBA00023043"/>
    </source>
</evidence>
<name>J9BF18_WUCBA</name>
<keyword evidence="1" id="KW-0677">Repeat</keyword>
<dbReference type="PROSITE" id="PS50297">
    <property type="entry name" value="ANK_REP_REGION"/>
    <property type="match status" value="3"/>
</dbReference>
<feature type="repeat" description="ANK" evidence="3">
    <location>
        <begin position="155"/>
        <end position="187"/>
    </location>
</feature>